<gene>
    <name evidence="5" type="ORF">KIPB_005831</name>
</gene>
<comment type="caution">
    <text evidence="1">Lacks conserved residue(s) required for the propagation of feature annotation.</text>
</comment>
<dbReference type="PRINTS" id="PR00380">
    <property type="entry name" value="KINESINHEAVY"/>
</dbReference>
<proteinExistence type="inferred from homology"/>
<name>A0A9K3GIS9_9EUKA</name>
<keyword evidence="2" id="KW-0175">Coiled coil</keyword>
<dbReference type="Gene3D" id="3.40.850.10">
    <property type="entry name" value="Kinesin motor domain"/>
    <property type="match status" value="1"/>
</dbReference>
<dbReference type="GO" id="GO:0008017">
    <property type="term" value="F:microtubule binding"/>
    <property type="evidence" value="ECO:0007669"/>
    <property type="project" value="InterPro"/>
</dbReference>
<comment type="similarity">
    <text evidence="1">Belongs to the TRAFAC class myosin-kinesin ATPase superfamily. Kinesin family.</text>
</comment>
<comment type="caution">
    <text evidence="5">The sequence shown here is derived from an EMBL/GenBank/DDBJ whole genome shotgun (WGS) entry which is preliminary data.</text>
</comment>
<feature type="non-terminal residue" evidence="5">
    <location>
        <position position="1"/>
    </location>
</feature>
<dbReference type="SMART" id="SM00129">
    <property type="entry name" value="KISc"/>
    <property type="match status" value="1"/>
</dbReference>
<dbReference type="InterPro" id="IPR001752">
    <property type="entry name" value="Kinesin_motor_dom"/>
</dbReference>
<accession>A0A9K3GIS9</accession>
<dbReference type="SUPFAM" id="SSF52540">
    <property type="entry name" value="P-loop containing nucleoside triphosphate hydrolases"/>
    <property type="match status" value="1"/>
</dbReference>
<protein>
    <submittedName>
        <fullName evidence="5">Kinesin-like protein</fullName>
    </submittedName>
</protein>
<keyword evidence="6" id="KW-1185">Reference proteome</keyword>
<dbReference type="PROSITE" id="PS50067">
    <property type="entry name" value="KINESIN_MOTOR_2"/>
    <property type="match status" value="1"/>
</dbReference>
<evidence type="ECO:0000313" key="5">
    <source>
        <dbReference type="EMBL" id="GIQ84357.1"/>
    </source>
</evidence>
<evidence type="ECO:0000256" key="3">
    <source>
        <dbReference type="SAM" id="MobiDB-lite"/>
    </source>
</evidence>
<evidence type="ECO:0000313" key="6">
    <source>
        <dbReference type="Proteomes" id="UP000265618"/>
    </source>
</evidence>
<dbReference type="Pfam" id="PF00225">
    <property type="entry name" value="Kinesin"/>
    <property type="match status" value="1"/>
</dbReference>
<dbReference type="GO" id="GO:0005524">
    <property type="term" value="F:ATP binding"/>
    <property type="evidence" value="ECO:0007669"/>
    <property type="project" value="InterPro"/>
</dbReference>
<dbReference type="InterPro" id="IPR027417">
    <property type="entry name" value="P-loop_NTPase"/>
</dbReference>
<dbReference type="EMBL" id="BDIP01001416">
    <property type="protein sequence ID" value="GIQ84357.1"/>
    <property type="molecule type" value="Genomic_DNA"/>
</dbReference>
<organism evidence="5 6">
    <name type="scientific">Kipferlia bialata</name>
    <dbReference type="NCBI Taxonomy" id="797122"/>
    <lineage>
        <taxon>Eukaryota</taxon>
        <taxon>Metamonada</taxon>
        <taxon>Carpediemonas-like organisms</taxon>
        <taxon>Kipferlia</taxon>
    </lineage>
</organism>
<feature type="coiled-coil region" evidence="2">
    <location>
        <begin position="183"/>
        <end position="215"/>
    </location>
</feature>
<dbReference type="InterPro" id="IPR036961">
    <property type="entry name" value="Kinesin_motor_dom_sf"/>
</dbReference>
<dbReference type="GO" id="GO:0007018">
    <property type="term" value="P:microtubule-based movement"/>
    <property type="evidence" value="ECO:0007669"/>
    <property type="project" value="InterPro"/>
</dbReference>
<evidence type="ECO:0000256" key="1">
    <source>
        <dbReference type="PROSITE-ProRule" id="PRU00283"/>
    </source>
</evidence>
<feature type="domain" description="Kinesin motor" evidence="4">
    <location>
        <begin position="575"/>
        <end position="882"/>
    </location>
</feature>
<evidence type="ECO:0000259" key="4">
    <source>
        <dbReference type="PROSITE" id="PS50067"/>
    </source>
</evidence>
<feature type="coiled-coil region" evidence="2">
    <location>
        <begin position="385"/>
        <end position="436"/>
    </location>
</feature>
<dbReference type="Proteomes" id="UP000265618">
    <property type="component" value="Unassembled WGS sequence"/>
</dbReference>
<dbReference type="AlphaFoldDB" id="A0A9K3GIS9"/>
<evidence type="ECO:0000256" key="2">
    <source>
        <dbReference type="SAM" id="Coils"/>
    </source>
</evidence>
<feature type="region of interest" description="Disordered" evidence="3">
    <location>
        <begin position="90"/>
        <end position="123"/>
    </location>
</feature>
<feature type="coiled-coil region" evidence="2">
    <location>
        <begin position="309"/>
        <end position="343"/>
    </location>
</feature>
<sequence length="882" mass="98136">VSERLLLLLLRKNFSSRESSRLTDNELELLVSVRESLGETTFQQYEDKARTMRADLRPLDKKVRKRYERQEAEECSGELERVLRILEESKRGDESRESERGSDSPPEREAPVVDEEMERERERERLMEEEEFHFAPPRVSSIARSDEPDAAERLQRERDVAIEREVAAIRENTGVEVETEIEKEREREEAWAMEAQIEREREAEMERKREREREAAEQRVSNGGVTENVIVYNDRPQDGSLPSVTPSQLRSDTLAVYVPEGYADAKSLVTSNPPLACEMLVSYSQECTDLKKRVHYLEALLTEEVPTLCARHETETHRMRQDYDALEAQLDEARIQNASSHQRLVDETEMLRRQLEGRVAEGVGIHSGAAAVMLEAERARAHSEGSAERADLARAEQRLEQLSHELQASRSVQRQLAEAEEHITVLQGDLSDSQRREREMTSALNSLAEVLVTDQADPSASLLGTAKAMVHRHRETEAKLHRSTAALGYLSQQCQDIRADTLELRAAFEAELADTRLSLAEATTQISVAWAAQRSRSSKVSSALSKAVHHTSALHSGDASARASLEHLETPTRGSVSVVGLCRGKIEESGVMIDSERDVVFRSRDKETRRYTMDCALPTPTSPDQTARLMEELADSVPSVLEGNDVCIFSYGPRASGKAATVLGSTSGAFEGLFAEVGREILSACSDMDPDTRPAMHVSVYRVHGDKAEDALKPSGGPFSVKMDAQTQRMYLSGATKVAVTSADDLSRLHTYLMSALGPTDLATTSVVIVLDIVIPCTTGAEGERQGEREREPQQHRVGRVSMAILPDSDAVVTGKRGITAVTDVVSAIVSGSAFIPHRNSKLTFLLKDVLTPTSSIHFMVHVPVDVSRYNDTYTLVLVFHS</sequence>
<dbReference type="PANTHER" id="PTHR47972">
    <property type="entry name" value="KINESIN-LIKE PROTEIN KLP-3"/>
    <property type="match status" value="1"/>
</dbReference>
<dbReference type="GO" id="GO:0003777">
    <property type="term" value="F:microtubule motor activity"/>
    <property type="evidence" value="ECO:0007669"/>
    <property type="project" value="InterPro"/>
</dbReference>
<reference evidence="5 6" key="1">
    <citation type="journal article" date="2018" name="PLoS ONE">
        <title>The draft genome of Kipferlia bialata reveals reductive genome evolution in fornicate parasites.</title>
        <authorList>
            <person name="Tanifuji G."/>
            <person name="Takabayashi S."/>
            <person name="Kume K."/>
            <person name="Takagi M."/>
            <person name="Nakayama T."/>
            <person name="Kamikawa R."/>
            <person name="Inagaki Y."/>
            <person name="Hashimoto T."/>
        </authorList>
    </citation>
    <scope>NUCLEOTIDE SEQUENCE [LARGE SCALE GENOMIC DNA]</scope>
    <source>
        <strain evidence="5">NY0173</strain>
    </source>
</reference>
<dbReference type="InterPro" id="IPR027640">
    <property type="entry name" value="Kinesin-like_fam"/>
</dbReference>
<feature type="compositionally biased region" description="Basic and acidic residues" evidence="3">
    <location>
        <begin position="90"/>
        <end position="111"/>
    </location>
</feature>